<keyword evidence="2" id="KW-0677">Repeat</keyword>
<keyword evidence="1" id="KW-0433">Leucine-rich repeat</keyword>
<dbReference type="PROSITE" id="PS51450">
    <property type="entry name" value="LRR"/>
    <property type="match status" value="1"/>
</dbReference>
<reference evidence="5 6" key="1">
    <citation type="journal article" date="2019" name="Syst. Appl. Microbiol.">
        <title>Characterization of Bifidobacterium species in feaces of the Egyptian fruit bat: Description of B. vespertilionis sp. nov. and B. rousetti sp. nov.</title>
        <authorList>
            <person name="Modesto M."/>
            <person name="Satti M."/>
            <person name="Watanabe K."/>
            <person name="Puglisi E."/>
            <person name="Morelli L."/>
            <person name="Huang C.-H."/>
            <person name="Liou J.-S."/>
            <person name="Miyashita M."/>
            <person name="Tamura T."/>
            <person name="Saito S."/>
            <person name="Mori K."/>
            <person name="Huang L."/>
            <person name="Sciavilla P."/>
            <person name="Sandri C."/>
            <person name="Spiezio C."/>
            <person name="Vitali F."/>
            <person name="Cavalieri D."/>
            <person name="Perpetuini G."/>
            <person name="Tofalo R."/>
            <person name="Bonetti A."/>
            <person name="Arita M."/>
            <person name="Mattarelli P."/>
        </authorList>
    </citation>
    <scope>NUCLEOTIDE SEQUENCE [LARGE SCALE GENOMIC DNA]</scope>
    <source>
        <strain evidence="5 6">RST27</strain>
    </source>
</reference>
<accession>A0A5M9ZD34</accession>
<dbReference type="Pfam" id="PF18885">
    <property type="entry name" value="DUF5648"/>
    <property type="match status" value="1"/>
</dbReference>
<comment type="caution">
    <text evidence="5">The sequence shown here is derived from an EMBL/GenBank/DDBJ whole genome shotgun (WGS) entry which is preliminary data.</text>
</comment>
<dbReference type="Pfam" id="PF13855">
    <property type="entry name" value="LRR_8"/>
    <property type="match status" value="1"/>
</dbReference>
<protein>
    <submittedName>
        <fullName evidence="5">Leucine-rich repeat domain-containing protein</fullName>
    </submittedName>
</protein>
<evidence type="ECO:0000256" key="2">
    <source>
        <dbReference type="ARBA" id="ARBA00022737"/>
    </source>
</evidence>
<evidence type="ECO:0000313" key="6">
    <source>
        <dbReference type="Proteomes" id="UP000326060"/>
    </source>
</evidence>
<dbReference type="AlphaFoldDB" id="A0A5M9ZD34"/>
<dbReference type="PANTHER" id="PTHR46652">
    <property type="entry name" value="LEUCINE-RICH REPEAT AND IQ DOMAIN-CONTAINING PROTEIN 1-RELATED"/>
    <property type="match status" value="1"/>
</dbReference>
<dbReference type="SUPFAM" id="SSF52058">
    <property type="entry name" value="L domain-like"/>
    <property type="match status" value="1"/>
</dbReference>
<evidence type="ECO:0000313" key="5">
    <source>
        <dbReference type="EMBL" id="KAA8816517.1"/>
    </source>
</evidence>
<dbReference type="InterPro" id="IPR050836">
    <property type="entry name" value="SDS22/Internalin_LRR"/>
</dbReference>
<dbReference type="PANTHER" id="PTHR46652:SF3">
    <property type="entry name" value="LEUCINE-RICH REPEAT-CONTAINING PROTEIN 9"/>
    <property type="match status" value="1"/>
</dbReference>
<dbReference type="Proteomes" id="UP000326060">
    <property type="component" value="Unassembled WGS sequence"/>
</dbReference>
<proteinExistence type="predicted"/>
<dbReference type="InterPro" id="IPR032675">
    <property type="entry name" value="LRR_dom_sf"/>
</dbReference>
<dbReference type="InterPro" id="IPR043708">
    <property type="entry name" value="DUF5648"/>
</dbReference>
<feature type="chain" id="PRO_5024402295" evidence="3">
    <location>
        <begin position="39"/>
        <end position="430"/>
    </location>
</feature>
<dbReference type="Gene3D" id="3.80.10.10">
    <property type="entry name" value="Ribonuclease Inhibitor"/>
    <property type="match status" value="1"/>
</dbReference>
<dbReference type="EMBL" id="RZJP01000002">
    <property type="protein sequence ID" value="KAA8816517.1"/>
    <property type="molecule type" value="Genomic_DNA"/>
</dbReference>
<evidence type="ECO:0000259" key="4">
    <source>
        <dbReference type="Pfam" id="PF18885"/>
    </source>
</evidence>
<keyword evidence="3" id="KW-0732">Signal</keyword>
<organism evidence="5 6">
    <name type="scientific">Bifidobacterium callitrichos</name>
    <dbReference type="NCBI Taxonomy" id="762209"/>
    <lineage>
        <taxon>Bacteria</taxon>
        <taxon>Bacillati</taxon>
        <taxon>Actinomycetota</taxon>
        <taxon>Actinomycetes</taxon>
        <taxon>Bifidobacteriales</taxon>
        <taxon>Bifidobacteriaceae</taxon>
        <taxon>Bifidobacterium</taxon>
    </lineage>
</organism>
<evidence type="ECO:0000256" key="3">
    <source>
        <dbReference type="SAM" id="SignalP"/>
    </source>
</evidence>
<name>A0A5M9ZD34_9BIFI</name>
<sequence length="430" mass="46859">MNHSERNPIMRITQRIAGLAAACAVMAAGAIMAPAAMADGCTLGVSTIAECFPDTVLARAVADAVHAEPTDMLSASAADSVTSLQLDEDDKALASLQGVNALHNLQSLSIAQTDATTLAGIEDSPKLAVLRIDRAEKLTDVDAVRSVPNLREVTLSYAPLTGVSAFHDMPNLEQLTLTHNRISGFDPLVNLPKLWSLNVTDQETEIFVSLDKNVDLTIPAPSAMGRRADTITSITEGGVYNRTTGKITWPASVVKSGEFKLGWQITDITPYKTGMISGSLTIKVTIKGETKPDPEPTDMVNVYRLLNTRTGRHLYTTDENERAVLSAGGVWRDEAIAFRQPKTGAPVYRLSQGTEHHWTASLVEYTALINHFGWTGENTAWYMDDDGPVAVYRLRSLKNGEHLYTKDLNEYQVLDARADWIGEGIAWHTR</sequence>
<dbReference type="InterPro" id="IPR001611">
    <property type="entry name" value="Leu-rich_rpt"/>
</dbReference>
<gene>
    <name evidence="5" type="ORF">EMB92_06345</name>
</gene>
<feature type="domain" description="DUF5648" evidence="4">
    <location>
        <begin position="302"/>
        <end position="428"/>
    </location>
</feature>
<evidence type="ECO:0000256" key="1">
    <source>
        <dbReference type="ARBA" id="ARBA00022614"/>
    </source>
</evidence>
<feature type="signal peptide" evidence="3">
    <location>
        <begin position="1"/>
        <end position="38"/>
    </location>
</feature>